<evidence type="ECO:0000313" key="2">
    <source>
        <dbReference type="EMBL" id="GAA4967279.1"/>
    </source>
</evidence>
<dbReference type="SUPFAM" id="SSF52799">
    <property type="entry name" value="(Phosphotyrosine protein) phosphatases II"/>
    <property type="match status" value="1"/>
</dbReference>
<keyword evidence="1" id="KW-0732">Signal</keyword>
<dbReference type="EMBL" id="BAABHS010000011">
    <property type="protein sequence ID" value="GAA4967279.1"/>
    <property type="molecule type" value="Genomic_DNA"/>
</dbReference>
<dbReference type="InterPro" id="IPR026893">
    <property type="entry name" value="Tyr/Ser_Pase_IphP-type"/>
</dbReference>
<reference evidence="3" key="1">
    <citation type="journal article" date="2019" name="Int. J. Syst. Evol. Microbiol.">
        <title>The Global Catalogue of Microorganisms (GCM) 10K type strain sequencing project: providing services to taxonomists for standard genome sequencing and annotation.</title>
        <authorList>
            <consortium name="The Broad Institute Genomics Platform"/>
            <consortium name="The Broad Institute Genome Sequencing Center for Infectious Disease"/>
            <person name="Wu L."/>
            <person name="Ma J."/>
        </authorList>
    </citation>
    <scope>NUCLEOTIDE SEQUENCE [LARGE SCALE GENOMIC DNA]</scope>
    <source>
        <strain evidence="3">JCM 17986</strain>
    </source>
</reference>
<feature type="chain" id="PRO_5046142917" evidence="1">
    <location>
        <begin position="31"/>
        <end position="304"/>
    </location>
</feature>
<feature type="signal peptide" evidence="1">
    <location>
        <begin position="1"/>
        <end position="30"/>
    </location>
</feature>
<proteinExistence type="predicted"/>
<sequence>MRIRKAHSAAALGLAALVLATGTAAGGAQAATPMTPAGVQAAAATRLIPVDGTANFRDIGGYRTYDGATVRTGVVYRSEALNKVTAAGITKMQSLRLSGIVDFRTSAEIGANGPDKVPAGVPDTNLPISDGGYLQTLYAVVNSRDPVQQQAMLGDGKAAQLMLTMYRTFVSDPATRAQFAATARGIANGTVSLYHCSAGKDRTGWMTAILLTAVGVPQTTVDGDYLLSNQNLKAGNDALKQQLLAGGLMQHPELLDPLLTVDQSYINAARAEATAEYGSFGRYLLDGLGLDVQTLAKLRQRLVG</sequence>
<evidence type="ECO:0000256" key="1">
    <source>
        <dbReference type="SAM" id="SignalP"/>
    </source>
</evidence>
<gene>
    <name evidence="2" type="ORF">GCM10023205_35200</name>
</gene>
<protein>
    <submittedName>
        <fullName evidence="2">Tyrosine-protein phosphatase</fullName>
    </submittedName>
</protein>
<name>A0ABP9HCD9_9ACTN</name>
<dbReference type="Proteomes" id="UP001500466">
    <property type="component" value="Unassembled WGS sequence"/>
</dbReference>
<dbReference type="Gene3D" id="3.90.190.10">
    <property type="entry name" value="Protein tyrosine phosphatase superfamily"/>
    <property type="match status" value="1"/>
</dbReference>
<evidence type="ECO:0000313" key="3">
    <source>
        <dbReference type="Proteomes" id="UP001500466"/>
    </source>
</evidence>
<dbReference type="InterPro" id="IPR029021">
    <property type="entry name" value="Prot-tyrosine_phosphatase-like"/>
</dbReference>
<comment type="caution">
    <text evidence="2">The sequence shown here is derived from an EMBL/GenBank/DDBJ whole genome shotgun (WGS) entry which is preliminary data.</text>
</comment>
<keyword evidence="3" id="KW-1185">Reference proteome</keyword>
<organism evidence="2 3">
    <name type="scientific">Yinghuangia aomiensis</name>
    <dbReference type="NCBI Taxonomy" id="676205"/>
    <lineage>
        <taxon>Bacteria</taxon>
        <taxon>Bacillati</taxon>
        <taxon>Actinomycetota</taxon>
        <taxon>Actinomycetes</taxon>
        <taxon>Kitasatosporales</taxon>
        <taxon>Streptomycetaceae</taxon>
        <taxon>Yinghuangia</taxon>
    </lineage>
</organism>
<dbReference type="Pfam" id="PF13350">
    <property type="entry name" value="Y_phosphatase3"/>
    <property type="match status" value="1"/>
</dbReference>
<dbReference type="RefSeq" id="WP_345676450.1">
    <property type="nucleotide sequence ID" value="NZ_BAABHS010000011.1"/>
</dbReference>
<accession>A0ABP9HCD9</accession>